<keyword evidence="2" id="KW-1185">Reference proteome</keyword>
<dbReference type="RefSeq" id="WP_210230650.1">
    <property type="nucleotide sequence ID" value="NZ_CP076022.1"/>
</dbReference>
<evidence type="ECO:0000313" key="2">
    <source>
        <dbReference type="Proteomes" id="UP000676885"/>
    </source>
</evidence>
<evidence type="ECO:0000313" key="1">
    <source>
        <dbReference type="EMBL" id="QWC11133.1"/>
    </source>
</evidence>
<proteinExistence type="predicted"/>
<sequence>MTDDTPHAQGEPFLPGGLPLYGTFARFQGALYACRLGNFPGSGQRNDMVTLISGDGDMPGPEWRLAPHPWRTGCTELTRVIDRSQADEVFDCQSTAQWHGVELGALLYLPSSRRISGYISRFSERLRPTIESMPEFGRVDRGTWHGEVPFDELERLEIRRDPSPAREPLAKRRRLFHGR</sequence>
<dbReference type="AlphaFoldDB" id="A0A975R218"/>
<dbReference type="KEGG" id="ajg:KKR91_06030"/>
<gene>
    <name evidence="1" type="ORF">KKR91_06030</name>
</gene>
<protein>
    <submittedName>
        <fullName evidence="1">Uncharacterized protein</fullName>
    </submittedName>
</protein>
<organism evidence="1 2">
    <name type="scientific">Arthrobacter jiangjiafuii</name>
    <dbReference type="NCBI Taxonomy" id="2817475"/>
    <lineage>
        <taxon>Bacteria</taxon>
        <taxon>Bacillati</taxon>
        <taxon>Actinomycetota</taxon>
        <taxon>Actinomycetes</taxon>
        <taxon>Micrococcales</taxon>
        <taxon>Micrococcaceae</taxon>
        <taxon>Arthrobacter</taxon>
    </lineage>
</organism>
<name>A0A975R218_9MICC</name>
<dbReference type="EMBL" id="CP076022">
    <property type="protein sequence ID" value="QWC11133.1"/>
    <property type="molecule type" value="Genomic_DNA"/>
</dbReference>
<reference evidence="1 2" key="1">
    <citation type="submission" date="2021-05" db="EMBL/GenBank/DDBJ databases">
        <title>Novel species in genus Arthrobacter.</title>
        <authorList>
            <person name="Zhang G."/>
        </authorList>
    </citation>
    <scope>NUCLEOTIDE SEQUENCE [LARGE SCALE GENOMIC DNA]</scope>
    <source>
        <strain evidence="2">zg-ZUI227</strain>
    </source>
</reference>
<dbReference type="Proteomes" id="UP000676885">
    <property type="component" value="Chromosome"/>
</dbReference>
<accession>A0A975R218</accession>